<dbReference type="Pfam" id="PF01328">
    <property type="entry name" value="Peroxidase_2"/>
    <property type="match status" value="1"/>
</dbReference>
<dbReference type="InterPro" id="IPR000028">
    <property type="entry name" value="Chloroperoxidase"/>
</dbReference>
<evidence type="ECO:0000313" key="10">
    <source>
        <dbReference type="Proteomes" id="UP000250266"/>
    </source>
</evidence>
<keyword evidence="5" id="KW-0560">Oxidoreductase</keyword>
<organism evidence="9 10">
    <name type="scientific">Lepidopterella palustris CBS 459.81</name>
    <dbReference type="NCBI Taxonomy" id="1314670"/>
    <lineage>
        <taxon>Eukaryota</taxon>
        <taxon>Fungi</taxon>
        <taxon>Dikarya</taxon>
        <taxon>Ascomycota</taxon>
        <taxon>Pezizomycotina</taxon>
        <taxon>Dothideomycetes</taxon>
        <taxon>Pleosporomycetidae</taxon>
        <taxon>Mytilinidiales</taxon>
        <taxon>Argynnaceae</taxon>
        <taxon>Lepidopterella</taxon>
    </lineage>
</organism>
<evidence type="ECO:0000256" key="7">
    <source>
        <dbReference type="ARBA" id="ARBA00025795"/>
    </source>
</evidence>
<dbReference type="GO" id="GO:0004601">
    <property type="term" value="F:peroxidase activity"/>
    <property type="evidence" value="ECO:0007669"/>
    <property type="project" value="UniProtKB-KW"/>
</dbReference>
<keyword evidence="6" id="KW-0408">Iron</keyword>
<comment type="cofactor">
    <cofactor evidence="1">
        <name>heme b</name>
        <dbReference type="ChEBI" id="CHEBI:60344"/>
    </cofactor>
</comment>
<evidence type="ECO:0000256" key="4">
    <source>
        <dbReference type="ARBA" id="ARBA00022723"/>
    </source>
</evidence>
<dbReference type="Gene3D" id="1.10.489.10">
    <property type="entry name" value="Chloroperoxidase-like"/>
    <property type="match status" value="1"/>
</dbReference>
<keyword evidence="2 9" id="KW-0575">Peroxidase</keyword>
<evidence type="ECO:0000256" key="5">
    <source>
        <dbReference type="ARBA" id="ARBA00023002"/>
    </source>
</evidence>
<feature type="domain" description="Heme haloperoxidase family profile" evidence="8">
    <location>
        <begin position="1"/>
        <end position="255"/>
    </location>
</feature>
<dbReference type="Proteomes" id="UP000250266">
    <property type="component" value="Unassembled WGS sequence"/>
</dbReference>
<sequence length="363" mass="39856">MPPGPDDYRGPCPGLNAMANHNFIPRNGVATIDQMLNASMDVFGMGYDMAALVSIFGTAMSASGDLIHMSIGQPPSADAAPLNTTLTMLAKPGGLDFTHDNFESDVSPTRLDKYETAGGDASNMSFPLFMQLYNRQAGVPEEKVNYSLAILNDHRAQRVQDSIRSNAYYFVSPFGGLLVNGITHNVIFQLFANRSAEHPEGRLDRDTLTSFFGVTRSVGGSMTYNRGWERIPDIWYRRPINDNYTMAKSNDDILAAIDQHPELLDKYAIGGNVAGVNTHQSVSISDLTNGIYTLQNMREGDNLSCLGLLGGLLLSPEWVSHYYANYNGNVMNLIRRLPPLFDGLNCPPLSAMDTRFFSSMFPG</sequence>
<keyword evidence="3" id="KW-0349">Heme</keyword>
<evidence type="ECO:0000256" key="2">
    <source>
        <dbReference type="ARBA" id="ARBA00022559"/>
    </source>
</evidence>
<dbReference type="AlphaFoldDB" id="A0A8E2EIT0"/>
<dbReference type="OrthoDB" id="407298at2759"/>
<proteinExistence type="inferred from homology"/>
<reference evidence="9 10" key="1">
    <citation type="journal article" date="2016" name="Nat. Commun.">
        <title>Ectomycorrhizal ecology is imprinted in the genome of the dominant symbiotic fungus Cenococcum geophilum.</title>
        <authorList>
            <consortium name="DOE Joint Genome Institute"/>
            <person name="Peter M."/>
            <person name="Kohler A."/>
            <person name="Ohm R.A."/>
            <person name="Kuo A."/>
            <person name="Krutzmann J."/>
            <person name="Morin E."/>
            <person name="Arend M."/>
            <person name="Barry K.W."/>
            <person name="Binder M."/>
            <person name="Choi C."/>
            <person name="Clum A."/>
            <person name="Copeland A."/>
            <person name="Grisel N."/>
            <person name="Haridas S."/>
            <person name="Kipfer T."/>
            <person name="LaButti K."/>
            <person name="Lindquist E."/>
            <person name="Lipzen A."/>
            <person name="Maire R."/>
            <person name="Meier B."/>
            <person name="Mihaltcheva S."/>
            <person name="Molinier V."/>
            <person name="Murat C."/>
            <person name="Poggeler S."/>
            <person name="Quandt C.A."/>
            <person name="Sperisen C."/>
            <person name="Tritt A."/>
            <person name="Tisserant E."/>
            <person name="Crous P.W."/>
            <person name="Henrissat B."/>
            <person name="Nehls U."/>
            <person name="Egli S."/>
            <person name="Spatafora J.W."/>
            <person name="Grigoriev I.V."/>
            <person name="Martin F.M."/>
        </authorList>
    </citation>
    <scope>NUCLEOTIDE SEQUENCE [LARGE SCALE GENOMIC DNA]</scope>
    <source>
        <strain evidence="9 10">CBS 459.81</strain>
    </source>
</reference>
<comment type="similarity">
    <text evidence="7">Belongs to the chloroperoxidase family.</text>
</comment>
<dbReference type="GO" id="GO:0046872">
    <property type="term" value="F:metal ion binding"/>
    <property type="evidence" value="ECO:0007669"/>
    <property type="project" value="UniProtKB-KW"/>
</dbReference>
<evidence type="ECO:0000313" key="9">
    <source>
        <dbReference type="EMBL" id="OCK84566.1"/>
    </source>
</evidence>
<evidence type="ECO:0000256" key="1">
    <source>
        <dbReference type="ARBA" id="ARBA00001970"/>
    </source>
</evidence>
<feature type="non-terminal residue" evidence="9">
    <location>
        <position position="363"/>
    </location>
</feature>
<gene>
    <name evidence="9" type="ORF">K432DRAFT_319996</name>
</gene>
<keyword evidence="10" id="KW-1185">Reference proteome</keyword>
<evidence type="ECO:0000256" key="6">
    <source>
        <dbReference type="ARBA" id="ARBA00023004"/>
    </source>
</evidence>
<evidence type="ECO:0000259" key="8">
    <source>
        <dbReference type="PROSITE" id="PS51405"/>
    </source>
</evidence>
<protein>
    <submittedName>
        <fullName evidence="9">Cloroperoxidase</fullName>
    </submittedName>
</protein>
<accession>A0A8E2EIT0</accession>
<dbReference type="PROSITE" id="PS51405">
    <property type="entry name" value="HEME_HALOPEROXIDASE"/>
    <property type="match status" value="1"/>
</dbReference>
<name>A0A8E2EIT0_9PEZI</name>
<dbReference type="SUPFAM" id="SSF47571">
    <property type="entry name" value="Cloroperoxidase"/>
    <property type="match status" value="1"/>
</dbReference>
<evidence type="ECO:0000256" key="3">
    <source>
        <dbReference type="ARBA" id="ARBA00022617"/>
    </source>
</evidence>
<dbReference type="InterPro" id="IPR036851">
    <property type="entry name" value="Chloroperoxidase-like_sf"/>
</dbReference>
<dbReference type="PANTHER" id="PTHR33577">
    <property type="entry name" value="STERIGMATOCYSTIN BIOSYNTHESIS PEROXIDASE STCC-RELATED"/>
    <property type="match status" value="1"/>
</dbReference>
<dbReference type="PANTHER" id="PTHR33577:SF1">
    <property type="entry name" value="HEME HALOPEROXIDASE FAMILY PROFILE DOMAIN-CONTAINING PROTEIN"/>
    <property type="match status" value="1"/>
</dbReference>
<dbReference type="EMBL" id="KV744834">
    <property type="protein sequence ID" value="OCK84566.1"/>
    <property type="molecule type" value="Genomic_DNA"/>
</dbReference>
<keyword evidence="4" id="KW-0479">Metal-binding</keyword>